<evidence type="ECO:0000313" key="4">
    <source>
        <dbReference type="EMBL" id="VDO79039.1"/>
    </source>
</evidence>
<feature type="compositionally biased region" description="Basic residues" evidence="2">
    <location>
        <begin position="308"/>
        <end position="319"/>
    </location>
</feature>
<feature type="compositionally biased region" description="Polar residues" evidence="2">
    <location>
        <begin position="342"/>
        <end position="358"/>
    </location>
</feature>
<accession>A0A3P7YPC2</accession>
<feature type="coiled-coil region" evidence="1">
    <location>
        <begin position="712"/>
        <end position="739"/>
    </location>
</feature>
<proteinExistence type="predicted"/>
<feature type="coiled-coil region" evidence="1">
    <location>
        <begin position="206"/>
        <end position="266"/>
    </location>
</feature>
<keyword evidence="1" id="KW-0175">Coiled coil</keyword>
<reference evidence="4 5" key="1">
    <citation type="submission" date="2018-11" db="EMBL/GenBank/DDBJ databases">
        <authorList>
            <consortium name="Pathogen Informatics"/>
        </authorList>
    </citation>
    <scope>NUCLEOTIDE SEQUENCE [LARGE SCALE GENOMIC DNA]</scope>
    <source>
        <strain evidence="4 5">Zambia</strain>
    </source>
</reference>
<keyword evidence="3" id="KW-0472">Membrane</keyword>
<keyword evidence="3" id="KW-0812">Transmembrane</keyword>
<feature type="region of interest" description="Disordered" evidence="2">
    <location>
        <begin position="1"/>
        <end position="23"/>
    </location>
</feature>
<dbReference type="AlphaFoldDB" id="A0A3P7YPC2"/>
<keyword evidence="5" id="KW-1185">Reference proteome</keyword>
<name>A0A3P7YPC2_9TREM</name>
<keyword evidence="3" id="KW-1133">Transmembrane helix</keyword>
<evidence type="ECO:0000256" key="1">
    <source>
        <dbReference type="SAM" id="Coils"/>
    </source>
</evidence>
<dbReference type="Proteomes" id="UP000277204">
    <property type="component" value="Unassembled WGS sequence"/>
</dbReference>
<feature type="transmembrane region" description="Helical" evidence="3">
    <location>
        <begin position="139"/>
        <end position="159"/>
    </location>
</feature>
<protein>
    <submittedName>
        <fullName evidence="4">Uncharacterized protein</fullName>
    </submittedName>
</protein>
<evidence type="ECO:0000256" key="3">
    <source>
        <dbReference type="SAM" id="Phobius"/>
    </source>
</evidence>
<sequence length="800" mass="89327">MQAEVSNERGEPEGQPEASVGTTSCRIDNSATISGLTQYPDLASEDHQVPSTVSHSDGTVTWEELKNEVVQLRAELTKWKKVAKKFPPRLVAVLSSGTSFSIKYDLSGAYCAVLHGLAFSLVNAESIAVSCLLEFNASASVLFGFVALPFLLSLMALLIPCMKEKSSDNTSSHQLLNIELENQIEEFCPCFADPCLYVCIKSSTFIDDADQQLKRQVSDLQETHRNEIAAVQESHSDHLSNLVEQLKETETEVIKLQKQVDEFQDRSSCVVNLNQTDLGNITFKTDKSVCTDVSDLTMFVESQENSKKSRPGKKKKKKPTTQWDATDIAKSSKSISCEMSSQTDYSQMKDSSVQSADQVETNDAFTEDYLYQSSSSTSVQTDSLIQSLSKELQTDSPYENATTSIPTTSVEIQFSSTDCENAHHLGDIDDASSNNYHLICSNEAQQTQSSLHNVFSKSHEINELVNQLTNGINTYHRVIFDMLNRNGVESSQIMSALSQSILFSQSNYETNNDVLEKLKFLINNIQFHHECITKNDVQKTVNMSLSVPVSNTRLSGEISDSTEVELDAWQDDDFPELNSNASEETKCQSELPTDNIPNCNEKLQDELPSSPHSLKEKIQQLEEMLSNNSIANANRIAELESQLEPFNRLQKSLNTTVSDLLSLPPPPTLPSHLLSQQSSCTWPPTSVEDQLALLTASEVSARNEIIRLNDSLSLFKEKCKRLECDNQQLYDQLAHCEKNLKSSNSTGNLQISDDFVELSSLAYQICVSLDPEFSEKEWNPDDWEIELFTLLKVSFFYISK</sequence>
<evidence type="ECO:0000256" key="2">
    <source>
        <dbReference type="SAM" id="MobiDB-lite"/>
    </source>
</evidence>
<dbReference type="EMBL" id="UZAI01003345">
    <property type="protein sequence ID" value="VDO79039.1"/>
    <property type="molecule type" value="Genomic_DNA"/>
</dbReference>
<gene>
    <name evidence="4" type="ORF">SMRZ_LOCUS7980</name>
</gene>
<feature type="compositionally biased region" description="Basic and acidic residues" evidence="2">
    <location>
        <begin position="1"/>
        <end position="12"/>
    </location>
</feature>
<feature type="region of interest" description="Disordered" evidence="2">
    <location>
        <begin position="301"/>
        <end position="358"/>
    </location>
</feature>
<evidence type="ECO:0000313" key="5">
    <source>
        <dbReference type="Proteomes" id="UP000277204"/>
    </source>
</evidence>
<organism evidence="4 5">
    <name type="scientific">Schistosoma margrebowiei</name>
    <dbReference type="NCBI Taxonomy" id="48269"/>
    <lineage>
        <taxon>Eukaryota</taxon>
        <taxon>Metazoa</taxon>
        <taxon>Spiralia</taxon>
        <taxon>Lophotrochozoa</taxon>
        <taxon>Platyhelminthes</taxon>
        <taxon>Trematoda</taxon>
        <taxon>Digenea</taxon>
        <taxon>Strigeidida</taxon>
        <taxon>Schistosomatoidea</taxon>
        <taxon>Schistosomatidae</taxon>
        <taxon>Schistosoma</taxon>
    </lineage>
</organism>
<feature type="compositionally biased region" description="Low complexity" evidence="2">
    <location>
        <begin position="331"/>
        <end position="341"/>
    </location>
</feature>